<sequence length="168" mass="19197">MDLCPLCSAPLTGRTVREASPDDPLRARRKEVRELRQCVPCRHLVWRPERDTGPWSDGGPLLPEHDYLFATLQPLPEPWAVVKDPQTRADLEAQLRTEVAGGHPLYGKKVIAVARCERCDEVVYSVEEDPGWFAQVHLTWRSTPDRPPWPWTERLLLPLTTSLLDHGH</sequence>
<protein>
    <submittedName>
        <fullName evidence="1">Uncharacterized protein</fullName>
    </submittedName>
</protein>
<dbReference type="Proteomes" id="UP000597656">
    <property type="component" value="Unassembled WGS sequence"/>
</dbReference>
<comment type="caution">
    <text evidence="1">The sequence shown here is derived from an EMBL/GenBank/DDBJ whole genome shotgun (WGS) entry which is preliminary data.</text>
</comment>
<keyword evidence="2" id="KW-1185">Reference proteome</keyword>
<dbReference type="EMBL" id="BMNC01000023">
    <property type="protein sequence ID" value="GGN26265.1"/>
    <property type="molecule type" value="Genomic_DNA"/>
</dbReference>
<gene>
    <name evidence="1" type="ORF">GCM10011609_81080</name>
</gene>
<evidence type="ECO:0000313" key="2">
    <source>
        <dbReference type="Proteomes" id="UP000597656"/>
    </source>
</evidence>
<organism evidence="1 2">
    <name type="scientific">Lentzea pudingi</name>
    <dbReference type="NCBI Taxonomy" id="1789439"/>
    <lineage>
        <taxon>Bacteria</taxon>
        <taxon>Bacillati</taxon>
        <taxon>Actinomycetota</taxon>
        <taxon>Actinomycetes</taxon>
        <taxon>Pseudonocardiales</taxon>
        <taxon>Pseudonocardiaceae</taxon>
        <taxon>Lentzea</taxon>
    </lineage>
</organism>
<evidence type="ECO:0000313" key="1">
    <source>
        <dbReference type="EMBL" id="GGN26265.1"/>
    </source>
</evidence>
<name>A0ABQ2IRL9_9PSEU</name>
<accession>A0ABQ2IRL9</accession>
<proteinExistence type="predicted"/>
<reference evidence="2" key="1">
    <citation type="journal article" date="2019" name="Int. J. Syst. Evol. Microbiol.">
        <title>The Global Catalogue of Microorganisms (GCM) 10K type strain sequencing project: providing services to taxonomists for standard genome sequencing and annotation.</title>
        <authorList>
            <consortium name="The Broad Institute Genomics Platform"/>
            <consortium name="The Broad Institute Genome Sequencing Center for Infectious Disease"/>
            <person name="Wu L."/>
            <person name="Ma J."/>
        </authorList>
    </citation>
    <scope>NUCLEOTIDE SEQUENCE [LARGE SCALE GENOMIC DNA]</scope>
    <source>
        <strain evidence="2">CGMCC 4.7319</strain>
    </source>
</reference>